<feature type="transmembrane region" description="Helical" evidence="8">
    <location>
        <begin position="272"/>
        <end position="290"/>
    </location>
</feature>
<feature type="transmembrane region" description="Helical" evidence="8">
    <location>
        <begin position="206"/>
        <end position="229"/>
    </location>
</feature>
<accession>A0A1H6RQF2</accession>
<feature type="transmembrane region" description="Helical" evidence="8">
    <location>
        <begin position="296"/>
        <end position="318"/>
    </location>
</feature>
<dbReference type="eggNOG" id="COG2814">
    <property type="taxonomic scope" value="Bacteria"/>
</dbReference>
<evidence type="ECO:0000256" key="7">
    <source>
        <dbReference type="ARBA" id="ARBA00023136"/>
    </source>
</evidence>
<dbReference type="RefSeq" id="WP_074731452.1">
    <property type="nucleotide sequence ID" value="NZ_FNYK01000010.1"/>
</dbReference>
<evidence type="ECO:0000256" key="1">
    <source>
        <dbReference type="ARBA" id="ARBA00004429"/>
    </source>
</evidence>
<feature type="transmembrane region" description="Helical" evidence="8">
    <location>
        <begin position="40"/>
        <end position="61"/>
    </location>
</feature>
<dbReference type="EMBL" id="FNYK01000010">
    <property type="protein sequence ID" value="SEI58018.1"/>
    <property type="molecule type" value="Genomic_DNA"/>
</dbReference>
<keyword evidence="7 8" id="KW-0472">Membrane</keyword>
<dbReference type="InterPro" id="IPR036259">
    <property type="entry name" value="MFS_trans_sf"/>
</dbReference>
<feature type="transmembrane region" description="Helical" evidence="8">
    <location>
        <begin position="241"/>
        <end position="260"/>
    </location>
</feature>
<dbReference type="SUPFAM" id="SSF103473">
    <property type="entry name" value="MFS general substrate transporter"/>
    <property type="match status" value="1"/>
</dbReference>
<feature type="domain" description="Major facilitator superfamily (MFS) profile" evidence="9">
    <location>
        <begin position="162"/>
        <end position="390"/>
    </location>
</feature>
<evidence type="ECO:0000256" key="6">
    <source>
        <dbReference type="ARBA" id="ARBA00022989"/>
    </source>
</evidence>
<evidence type="ECO:0000256" key="4">
    <source>
        <dbReference type="ARBA" id="ARBA00022519"/>
    </source>
</evidence>
<dbReference type="PANTHER" id="PTHR23522:SF10">
    <property type="entry name" value="3-PHENYLPROPIONIC ACID TRANSPORTER-RELATED"/>
    <property type="match status" value="1"/>
</dbReference>
<dbReference type="InterPro" id="IPR020846">
    <property type="entry name" value="MFS_dom"/>
</dbReference>
<feature type="transmembrane region" description="Helical" evidence="8">
    <location>
        <begin position="73"/>
        <end position="91"/>
    </location>
</feature>
<dbReference type="Gene3D" id="1.20.1250.20">
    <property type="entry name" value="MFS general substrate transporter like domains"/>
    <property type="match status" value="2"/>
</dbReference>
<dbReference type="STRING" id="322505.SAMN04487836_10832"/>
<keyword evidence="4" id="KW-0997">Cell inner membrane</keyword>
<proteinExistence type="predicted"/>
<evidence type="ECO:0000313" key="10">
    <source>
        <dbReference type="EMBL" id="SEI58018.1"/>
    </source>
</evidence>
<dbReference type="PANTHER" id="PTHR23522">
    <property type="entry name" value="BLL5896 PROTEIN"/>
    <property type="match status" value="1"/>
</dbReference>
<keyword evidence="3" id="KW-1003">Cell membrane</keyword>
<evidence type="ECO:0000313" key="11">
    <source>
        <dbReference type="Proteomes" id="UP000183028"/>
    </source>
</evidence>
<organism evidence="10 11">
    <name type="scientific">Sharpea azabuensis</name>
    <dbReference type="NCBI Taxonomy" id="322505"/>
    <lineage>
        <taxon>Bacteria</taxon>
        <taxon>Bacillati</taxon>
        <taxon>Bacillota</taxon>
        <taxon>Erysipelotrichia</taxon>
        <taxon>Erysipelotrichales</taxon>
        <taxon>Coprobacillaceae</taxon>
        <taxon>Sharpea</taxon>
    </lineage>
</organism>
<dbReference type="Pfam" id="PF12832">
    <property type="entry name" value="MFS_1_like"/>
    <property type="match status" value="1"/>
</dbReference>
<dbReference type="GO" id="GO:0005886">
    <property type="term" value="C:plasma membrane"/>
    <property type="evidence" value="ECO:0007669"/>
    <property type="project" value="UniProtKB-SubCell"/>
</dbReference>
<keyword evidence="2" id="KW-0813">Transport</keyword>
<feature type="transmembrane region" description="Helical" evidence="8">
    <location>
        <begin position="97"/>
        <end position="121"/>
    </location>
</feature>
<dbReference type="GO" id="GO:0030395">
    <property type="term" value="F:lactose binding"/>
    <property type="evidence" value="ECO:0007669"/>
    <property type="project" value="TreeGrafter"/>
</dbReference>
<protein>
    <submittedName>
        <fullName evidence="10">MFS transporter, PPP family, 3-phenylpropionic acid transporter</fullName>
    </submittedName>
</protein>
<evidence type="ECO:0000256" key="2">
    <source>
        <dbReference type="ARBA" id="ARBA00022448"/>
    </source>
</evidence>
<keyword evidence="6 8" id="KW-1133">Transmembrane helix</keyword>
<dbReference type="PROSITE" id="PS50850">
    <property type="entry name" value="MFS"/>
    <property type="match status" value="1"/>
</dbReference>
<feature type="transmembrane region" description="Helical" evidence="8">
    <location>
        <begin position="330"/>
        <end position="353"/>
    </location>
</feature>
<dbReference type="OrthoDB" id="1653456at2"/>
<evidence type="ECO:0000256" key="3">
    <source>
        <dbReference type="ARBA" id="ARBA00022475"/>
    </source>
</evidence>
<evidence type="ECO:0000256" key="5">
    <source>
        <dbReference type="ARBA" id="ARBA00022692"/>
    </source>
</evidence>
<evidence type="ECO:0000259" key="9">
    <source>
        <dbReference type="PROSITE" id="PS50850"/>
    </source>
</evidence>
<comment type="subcellular location">
    <subcellularLocation>
        <location evidence="1">Cell inner membrane</location>
        <topology evidence="1">Multi-pass membrane protein</topology>
    </subcellularLocation>
</comment>
<dbReference type="AlphaFoldDB" id="A0A1H6RQF2"/>
<feature type="transmembrane region" description="Helical" evidence="8">
    <location>
        <begin position="12"/>
        <end position="34"/>
    </location>
</feature>
<gene>
    <name evidence="10" type="ORF">SAMN04487834_101050</name>
</gene>
<evidence type="ECO:0000256" key="8">
    <source>
        <dbReference type="SAM" id="Phobius"/>
    </source>
</evidence>
<name>A0A1H6RQF2_9FIRM</name>
<dbReference type="GO" id="GO:0015528">
    <property type="term" value="F:lactose:proton symporter activity"/>
    <property type="evidence" value="ECO:0007669"/>
    <property type="project" value="TreeGrafter"/>
</dbReference>
<keyword evidence="11" id="KW-1185">Reference proteome</keyword>
<feature type="transmembrane region" description="Helical" evidence="8">
    <location>
        <begin position="359"/>
        <end position="382"/>
    </location>
</feature>
<feature type="transmembrane region" description="Helical" evidence="8">
    <location>
        <begin position="133"/>
        <end position="154"/>
    </location>
</feature>
<feature type="transmembrane region" description="Helical" evidence="8">
    <location>
        <begin position="160"/>
        <end position="180"/>
    </location>
</feature>
<dbReference type="Proteomes" id="UP000183028">
    <property type="component" value="Unassembled WGS sequence"/>
</dbReference>
<sequence>MKRLQMKYNLVQMLYWVATCSLTGYIAVFLQWKGLSNTEIGIVTGMGCILSVVVGPFVSGLIGQIEHLTINKLLTIIIIYQMLIFLLITFLKLPAVIIMILDISIITLSYACVPLLSMICMNHLKVGHYINFGLARGLGSIAYATTAFSLGLLVDKINPSLLVLFFVVGMVLLLVDLYTIEEIAINSDSKTDTHISVFKFIKTYRFYFVILLGFGITFGASAMLSTYLINIVKSLGGTTSFYGIAVFAMAASELPFMAITHTLLKYFKSEQLFVVAGIMYLVRNLLICLAPNLPILILGMLSQGASYGLFTATITYYVSDHIDRKHEMMGQTMISMMSTGLGSFMGNVMGGLLQDCFGLSIMLIAGLIMTLIGSLILVVFSLKQLKTHAS</sequence>
<dbReference type="InterPro" id="IPR024989">
    <property type="entry name" value="MFS_assoc_dom"/>
</dbReference>
<reference evidence="11" key="1">
    <citation type="submission" date="2016-10" db="EMBL/GenBank/DDBJ databases">
        <authorList>
            <person name="Varghese N."/>
        </authorList>
    </citation>
    <scope>NUCLEOTIDE SEQUENCE [LARGE SCALE GENOMIC DNA]</scope>
    <source>
        <strain evidence="11">DSM 20406</strain>
    </source>
</reference>
<keyword evidence="5 8" id="KW-0812">Transmembrane</keyword>